<name>A0ABP8V328_9GAMM</name>
<dbReference type="Proteomes" id="UP001500604">
    <property type="component" value="Unassembled WGS sequence"/>
</dbReference>
<dbReference type="RefSeq" id="WP_345196428.1">
    <property type="nucleotide sequence ID" value="NZ_BAABFL010000383.1"/>
</dbReference>
<comment type="caution">
    <text evidence="1">The sequence shown here is derived from an EMBL/GenBank/DDBJ whole genome shotgun (WGS) entry which is preliminary data.</text>
</comment>
<gene>
    <name evidence="1" type="ORF">GCM10023116_25750</name>
</gene>
<proteinExistence type="predicted"/>
<dbReference type="EMBL" id="BAABFL010000383">
    <property type="protein sequence ID" value="GAA4650292.1"/>
    <property type="molecule type" value="Genomic_DNA"/>
</dbReference>
<evidence type="ECO:0000313" key="2">
    <source>
        <dbReference type="Proteomes" id="UP001500604"/>
    </source>
</evidence>
<sequence length="61" mass="7168">MGKPTLSHMFAYLKRIGVKLKPLTKEGIESEYFRRIYQVHSRDEVLQAIPVKSSHPTRRSR</sequence>
<protein>
    <submittedName>
        <fullName evidence="1">Uncharacterized protein</fullName>
    </submittedName>
</protein>
<keyword evidence="2" id="KW-1185">Reference proteome</keyword>
<organism evidence="1 2">
    <name type="scientific">Kistimonas scapharcae</name>
    <dbReference type="NCBI Taxonomy" id="1036133"/>
    <lineage>
        <taxon>Bacteria</taxon>
        <taxon>Pseudomonadati</taxon>
        <taxon>Pseudomonadota</taxon>
        <taxon>Gammaproteobacteria</taxon>
        <taxon>Oceanospirillales</taxon>
        <taxon>Endozoicomonadaceae</taxon>
        <taxon>Kistimonas</taxon>
    </lineage>
</organism>
<accession>A0ABP8V328</accession>
<evidence type="ECO:0000313" key="1">
    <source>
        <dbReference type="EMBL" id="GAA4650292.1"/>
    </source>
</evidence>
<reference evidence="2" key="1">
    <citation type="journal article" date="2019" name="Int. J. Syst. Evol. Microbiol.">
        <title>The Global Catalogue of Microorganisms (GCM) 10K type strain sequencing project: providing services to taxonomists for standard genome sequencing and annotation.</title>
        <authorList>
            <consortium name="The Broad Institute Genomics Platform"/>
            <consortium name="The Broad Institute Genome Sequencing Center for Infectious Disease"/>
            <person name="Wu L."/>
            <person name="Ma J."/>
        </authorList>
    </citation>
    <scope>NUCLEOTIDE SEQUENCE [LARGE SCALE GENOMIC DNA]</scope>
    <source>
        <strain evidence="2">JCM 17805</strain>
    </source>
</reference>